<protein>
    <submittedName>
        <fullName evidence="1">Uncharacterized protein</fullName>
    </submittedName>
</protein>
<accession>A0A133KQY1</accession>
<reference evidence="2" key="1">
    <citation type="submission" date="2016-01" db="EMBL/GenBank/DDBJ databases">
        <authorList>
            <person name="Mitreva M."/>
            <person name="Pepin K.H."/>
            <person name="Mihindukulasuriya K.A."/>
            <person name="Fulton R."/>
            <person name="Fronick C."/>
            <person name="O'Laughlin M."/>
            <person name="Miner T."/>
            <person name="Herter B."/>
            <person name="Rosa B.A."/>
            <person name="Cordes M."/>
            <person name="Tomlinson C."/>
            <person name="Wollam A."/>
            <person name="Palsikar V.B."/>
            <person name="Mardis E.R."/>
            <person name="Wilson R.K."/>
        </authorList>
    </citation>
    <scope>NUCLEOTIDE SEQUENCE [LARGE SCALE GENOMIC DNA]</scope>
    <source>
        <strain evidence="2">GED7749B</strain>
    </source>
</reference>
<evidence type="ECO:0000313" key="1">
    <source>
        <dbReference type="EMBL" id="KWZ81866.1"/>
    </source>
</evidence>
<gene>
    <name evidence="1" type="ORF">HMPREF3213_01879</name>
</gene>
<dbReference type="AlphaFoldDB" id="A0A133KQY1"/>
<dbReference type="Proteomes" id="UP000070376">
    <property type="component" value="Unassembled WGS sequence"/>
</dbReference>
<name>A0A133KQY1_HEYCO</name>
<proteinExistence type="predicted"/>
<dbReference type="EMBL" id="LRPN01000067">
    <property type="protein sequence ID" value="KWZ81866.1"/>
    <property type="molecule type" value="Genomic_DNA"/>
</dbReference>
<comment type="caution">
    <text evidence="1">The sequence shown here is derived from an EMBL/GenBank/DDBJ whole genome shotgun (WGS) entry which is preliminary data.</text>
</comment>
<dbReference type="PATRIC" id="fig|1398.22.peg.1883"/>
<sequence length="45" mass="5502">MTTFFKSLQAANKFTFSLKKFRVLIIFIDSDILRVSQRKRYREEK</sequence>
<organism evidence="1 2">
    <name type="scientific">Heyndrickxia coagulans</name>
    <name type="common">Weizmannia coagulans</name>
    <dbReference type="NCBI Taxonomy" id="1398"/>
    <lineage>
        <taxon>Bacteria</taxon>
        <taxon>Bacillati</taxon>
        <taxon>Bacillota</taxon>
        <taxon>Bacilli</taxon>
        <taxon>Bacillales</taxon>
        <taxon>Bacillaceae</taxon>
        <taxon>Heyndrickxia</taxon>
    </lineage>
</organism>
<evidence type="ECO:0000313" key="2">
    <source>
        <dbReference type="Proteomes" id="UP000070376"/>
    </source>
</evidence>